<accession>A0A1M5WE55</accession>
<organism evidence="1 2">
    <name type="scientific">Vibrio aerogenes CECT 7868</name>
    <dbReference type="NCBI Taxonomy" id="1216006"/>
    <lineage>
        <taxon>Bacteria</taxon>
        <taxon>Pseudomonadati</taxon>
        <taxon>Pseudomonadota</taxon>
        <taxon>Gammaproteobacteria</taxon>
        <taxon>Vibrionales</taxon>
        <taxon>Vibrionaceae</taxon>
        <taxon>Vibrio</taxon>
    </lineage>
</organism>
<evidence type="ECO:0008006" key="3">
    <source>
        <dbReference type="Google" id="ProtNLM"/>
    </source>
</evidence>
<dbReference type="AlphaFoldDB" id="A0A1M5WE55"/>
<dbReference type="OrthoDB" id="5915652at2"/>
<dbReference type="Proteomes" id="UP000184608">
    <property type="component" value="Unassembled WGS sequence"/>
</dbReference>
<proteinExistence type="predicted"/>
<protein>
    <recommendedName>
        <fullName evidence="3">Fe3+-citrate ABC transporter substrate-binding protein</fullName>
    </recommendedName>
</protein>
<evidence type="ECO:0000313" key="2">
    <source>
        <dbReference type="Proteomes" id="UP000184608"/>
    </source>
</evidence>
<evidence type="ECO:0000313" key="1">
    <source>
        <dbReference type="EMBL" id="SHH85668.1"/>
    </source>
</evidence>
<gene>
    <name evidence="1" type="ORF">VA7868_00697</name>
</gene>
<dbReference type="RefSeq" id="WP_073602468.1">
    <property type="nucleotide sequence ID" value="NZ_FQXZ01000007.1"/>
</dbReference>
<sequence length="168" mass="19646">MKKSNLETNTGHRFISKAKTAYKIHIHTPDDKVLHRSVGFIRIGDKKGLKKAIKLRNELGRQMWGRFWRMLLKDPYLMTRLPHSLEPKIIYKPRPTKDNPDYRDACYIAAWRTYTEDGTCHFKSVVCSINKHGKLAAYSKTKKALLEAHKDYLDILLYMGRLNSIDLK</sequence>
<name>A0A1M5WE55_9VIBR</name>
<keyword evidence="2" id="KW-1185">Reference proteome</keyword>
<dbReference type="EMBL" id="FQXZ01000007">
    <property type="protein sequence ID" value="SHH85668.1"/>
    <property type="molecule type" value="Genomic_DNA"/>
</dbReference>
<reference evidence="1 2" key="1">
    <citation type="submission" date="2016-11" db="EMBL/GenBank/DDBJ databases">
        <authorList>
            <person name="Jaros S."/>
            <person name="Januszkiewicz K."/>
            <person name="Wedrychowicz H."/>
        </authorList>
    </citation>
    <scope>NUCLEOTIDE SEQUENCE [LARGE SCALE GENOMIC DNA]</scope>
    <source>
        <strain evidence="1 2">CECT 7868</strain>
    </source>
</reference>